<dbReference type="InterPro" id="IPR000669">
    <property type="entry name" value="Mannitol_DH"/>
</dbReference>
<sequence>MAQKLSLSTLASLPDQVATPAYDRDALRAGIVHIGVGNFHRAHMAVYLDQLFSLGEGHDWALVGAGIKSFDADRRNILLDQDWLTTVVELAPGNLTARITGSMIDFCEIDLAAIIARISDPAIRIVSMTITEGGYFVDAATGGFDLNAAAIQADIAAPASPQTVFGVLIAGLATRRAAGAPPFTILSCDNLPENGHVTKQAVLGLANAMDAELGAWIEQNVAFPNSMVDCITPATSAREREMVATQFGIEDGAPVACEPFRQWVMEDNFPQGRPALEKVGVEFVADVLPFETMKLRLLNAGHAALAYPAALLGHTYVHDAMADPLVRNWLISLMQSEVIPVLTPIPGVKFEDYLAMCVERFSNPLIGDTIARLCQDGSNRQPKFVIPTITDALAAGLPVDGLAMELALWCKYCAMTADVDFGFALEDERAAQLLAAAQIVETDPAQFLSIDDVFGDMGQNPVLQTAFAGAVATLAAQGVAETLSSFAAARLG</sequence>
<dbReference type="EMBL" id="OCTN01000001">
    <property type="protein sequence ID" value="SOH92256.1"/>
    <property type="molecule type" value="Genomic_DNA"/>
</dbReference>
<feature type="domain" description="Mannitol dehydrogenase C-terminal" evidence="3">
    <location>
        <begin position="286"/>
        <end position="473"/>
    </location>
</feature>
<dbReference type="InterPro" id="IPR013131">
    <property type="entry name" value="Mannitol_DH_N"/>
</dbReference>
<dbReference type="SUPFAM" id="SSF51735">
    <property type="entry name" value="NAD(P)-binding Rossmann-fold domains"/>
    <property type="match status" value="1"/>
</dbReference>
<dbReference type="InterPro" id="IPR013328">
    <property type="entry name" value="6PGD_dom2"/>
</dbReference>
<dbReference type="PANTHER" id="PTHR43362:SF1">
    <property type="entry name" value="MANNITOL DEHYDROGENASE 2-RELATED"/>
    <property type="match status" value="1"/>
</dbReference>
<dbReference type="PANTHER" id="PTHR43362">
    <property type="entry name" value="MANNITOL DEHYDROGENASE DSF1-RELATED"/>
    <property type="match status" value="1"/>
</dbReference>
<dbReference type="SUPFAM" id="SSF48179">
    <property type="entry name" value="6-phosphogluconate dehydrogenase C-terminal domain-like"/>
    <property type="match status" value="1"/>
</dbReference>
<organism evidence="4 5">
    <name type="scientific">Pontivivens marinum</name>
    <dbReference type="NCBI Taxonomy" id="1690039"/>
    <lineage>
        <taxon>Bacteria</taxon>
        <taxon>Pseudomonadati</taxon>
        <taxon>Pseudomonadota</taxon>
        <taxon>Alphaproteobacteria</taxon>
        <taxon>Rhodobacterales</taxon>
        <taxon>Paracoccaceae</taxon>
        <taxon>Pontivivens</taxon>
    </lineage>
</organism>
<dbReference type="Proteomes" id="UP000220034">
    <property type="component" value="Unassembled WGS sequence"/>
</dbReference>
<dbReference type="Gene3D" id="3.40.50.720">
    <property type="entry name" value="NAD(P)-binding Rossmann-like Domain"/>
    <property type="match status" value="1"/>
</dbReference>
<feature type="domain" description="Mannitol dehydrogenase N-terminal" evidence="2">
    <location>
        <begin position="30"/>
        <end position="278"/>
    </location>
</feature>
<dbReference type="PRINTS" id="PR00084">
    <property type="entry name" value="MTLDHDRGNASE"/>
</dbReference>
<name>A0A2C9CLM2_9RHOB</name>
<dbReference type="GO" id="GO:0016616">
    <property type="term" value="F:oxidoreductase activity, acting on the CH-OH group of donors, NAD or NADP as acceptor"/>
    <property type="evidence" value="ECO:0007669"/>
    <property type="project" value="TreeGrafter"/>
</dbReference>
<proteinExistence type="predicted"/>
<keyword evidence="5" id="KW-1185">Reference proteome</keyword>
<reference evidence="5" key="1">
    <citation type="submission" date="2017-09" db="EMBL/GenBank/DDBJ databases">
        <authorList>
            <person name="Varghese N."/>
            <person name="Submissions S."/>
        </authorList>
    </citation>
    <scope>NUCLEOTIDE SEQUENCE [LARGE SCALE GENOMIC DNA]</scope>
    <source>
        <strain evidence="5">C7</strain>
    </source>
</reference>
<dbReference type="Pfam" id="PF08125">
    <property type="entry name" value="Mannitol_dh_C"/>
    <property type="match status" value="1"/>
</dbReference>
<dbReference type="Gene3D" id="1.10.1040.10">
    <property type="entry name" value="N-(1-d-carboxylethyl)-l-norvaline Dehydrogenase, domain 2"/>
    <property type="match status" value="1"/>
</dbReference>
<dbReference type="AlphaFoldDB" id="A0A2C9CLM2"/>
<dbReference type="InterPro" id="IPR008927">
    <property type="entry name" value="6-PGluconate_DH-like_C_sf"/>
</dbReference>
<dbReference type="OrthoDB" id="271711at2"/>
<evidence type="ECO:0000256" key="1">
    <source>
        <dbReference type="ARBA" id="ARBA00023002"/>
    </source>
</evidence>
<dbReference type="InterPro" id="IPR013118">
    <property type="entry name" value="Mannitol_DH_C"/>
</dbReference>
<accession>A0A2C9CLM2</accession>
<evidence type="ECO:0000259" key="3">
    <source>
        <dbReference type="Pfam" id="PF08125"/>
    </source>
</evidence>
<keyword evidence="1" id="KW-0560">Oxidoreductase</keyword>
<evidence type="ECO:0000313" key="5">
    <source>
        <dbReference type="Proteomes" id="UP000220034"/>
    </source>
</evidence>
<evidence type="ECO:0000259" key="2">
    <source>
        <dbReference type="Pfam" id="PF01232"/>
    </source>
</evidence>
<dbReference type="InterPro" id="IPR036291">
    <property type="entry name" value="NAD(P)-bd_dom_sf"/>
</dbReference>
<dbReference type="InterPro" id="IPR050988">
    <property type="entry name" value="Mannitol_DH/Oxidoreductase"/>
</dbReference>
<evidence type="ECO:0000313" key="4">
    <source>
        <dbReference type="EMBL" id="SOH92256.1"/>
    </source>
</evidence>
<protein>
    <submittedName>
        <fullName evidence="4">Mannitol 2-dehydrogenase</fullName>
    </submittedName>
</protein>
<dbReference type="RefSeq" id="WP_097927854.1">
    <property type="nucleotide sequence ID" value="NZ_OCTN01000001.1"/>
</dbReference>
<dbReference type="Pfam" id="PF01232">
    <property type="entry name" value="Mannitol_dh"/>
    <property type="match status" value="1"/>
</dbReference>
<gene>
    <name evidence="4" type="ORF">SAMN06273572_10197</name>
</gene>